<organism evidence="2 3">
    <name type="scientific">Pyrococcus kukulkanii</name>
    <dbReference type="NCBI Taxonomy" id="1609559"/>
    <lineage>
        <taxon>Archaea</taxon>
        <taxon>Methanobacteriati</taxon>
        <taxon>Methanobacteriota</taxon>
        <taxon>Thermococci</taxon>
        <taxon>Thermococcales</taxon>
        <taxon>Thermococcaceae</taxon>
        <taxon>Pyrococcus</taxon>
    </lineage>
</organism>
<name>A0A127BBH4_9EURY</name>
<evidence type="ECO:0000313" key="3">
    <source>
        <dbReference type="Proteomes" id="UP000070587"/>
    </source>
</evidence>
<protein>
    <submittedName>
        <fullName evidence="2">Membrane-associated metallopeptidase</fullName>
    </submittedName>
</protein>
<reference evidence="3" key="1">
    <citation type="submission" date="2015-02" db="EMBL/GenBank/DDBJ databases">
        <title>Pyrococcus kukulkanii sp. nov., a novel hyperthermophilic archaeon isolated from a deep-sea hydrothermal vent at the Guaymas Basin.</title>
        <authorList>
            <person name="Oger P.M."/>
            <person name="Callac N."/>
            <person name="Jebbar M."/>
            <person name="Godfroy A."/>
        </authorList>
    </citation>
    <scope>NUCLEOTIDE SEQUENCE [LARGE SCALE GENOMIC DNA]</scope>
    <source>
        <strain evidence="3">NCB100</strain>
    </source>
</reference>
<dbReference type="PATRIC" id="fig|1609559.3.peg.1161"/>
<dbReference type="AlphaFoldDB" id="A0A127BBH4"/>
<keyword evidence="1" id="KW-0472">Membrane</keyword>
<feature type="transmembrane region" description="Helical" evidence="1">
    <location>
        <begin position="49"/>
        <end position="68"/>
    </location>
</feature>
<feature type="transmembrane region" description="Helical" evidence="1">
    <location>
        <begin position="126"/>
        <end position="149"/>
    </location>
</feature>
<reference evidence="2 3" key="2">
    <citation type="journal article" date="2016" name="Int. J. Syst. Evol. Microbiol.">
        <title>Pyrococcus kukulkanii sp. nov., a hyperthermophilic, piezophilic archaeon isolated from a deep-sea hydrothermal vent.</title>
        <authorList>
            <person name="Callac N."/>
            <person name="Oger P."/>
            <person name="Lesongeur F."/>
            <person name="Rattray J.E."/>
            <person name="Vannier P."/>
            <person name="Michoud G."/>
            <person name="Beauverger M."/>
            <person name="Gayet N."/>
            <person name="Rouxel O."/>
            <person name="Jebbar M."/>
            <person name="Godfroy A."/>
        </authorList>
    </citation>
    <scope>NUCLEOTIDE SEQUENCE [LARGE SCALE GENOMIC DNA]</scope>
    <source>
        <strain evidence="2 3">NCB100</strain>
    </source>
</reference>
<keyword evidence="1" id="KW-1133">Transmembrane helix</keyword>
<sequence length="206" mass="22852">MEKFSLKEYTWDIVSLYLLLFFVAAKLAQLVVGDVSVHIYSTLDFLRHIIFPIVVMIILHEGMHALALKLLGANVKFGITTVTRIDIAPYIATDTKVKAGDYIKVSLAPALLSPIFLILAKLFTSFFWAFLFVLNTAGLVGDIMVALTLMGMPKDALVWDEGTVMVSTHDFPRPYPRIVSIALKVGLIGLVVIFLSNVEFVVVYSN</sequence>
<evidence type="ECO:0000256" key="1">
    <source>
        <dbReference type="SAM" id="Phobius"/>
    </source>
</evidence>
<dbReference type="EMBL" id="CP010835">
    <property type="protein sequence ID" value="AMM54006.1"/>
    <property type="molecule type" value="Genomic_DNA"/>
</dbReference>
<dbReference type="STRING" id="1609559.TQ32_05575"/>
<dbReference type="Pfam" id="PF11667">
    <property type="entry name" value="DUF3267"/>
    <property type="match status" value="1"/>
</dbReference>
<accession>A0A127BBH4</accession>
<dbReference type="GeneID" id="28491284"/>
<dbReference type="InterPro" id="IPR021683">
    <property type="entry name" value="DUF3267"/>
</dbReference>
<proteinExistence type="predicted"/>
<evidence type="ECO:0000313" key="2">
    <source>
        <dbReference type="EMBL" id="AMM54006.1"/>
    </source>
</evidence>
<dbReference type="RefSeq" id="WP_068322088.1">
    <property type="nucleotide sequence ID" value="NZ_CP010835.1"/>
</dbReference>
<dbReference type="Proteomes" id="UP000070587">
    <property type="component" value="Chromosome"/>
</dbReference>
<feature type="transmembrane region" description="Helical" evidence="1">
    <location>
        <begin position="181"/>
        <end position="204"/>
    </location>
</feature>
<dbReference type="KEGG" id="pyc:TQ32_05575"/>
<dbReference type="OrthoDB" id="86219at2157"/>
<keyword evidence="1" id="KW-0812">Transmembrane</keyword>
<gene>
    <name evidence="2" type="ORF">TQ32_05575</name>
</gene>